<keyword evidence="5 6" id="KW-0472">Membrane</keyword>
<name>A0A6J5EIV3_9BURK</name>
<dbReference type="AlphaFoldDB" id="A0A6J5EIV3"/>
<comment type="subcellular location">
    <subcellularLocation>
        <location evidence="1">Cell membrane</location>
        <topology evidence="1">Multi-pass membrane protein</topology>
    </subcellularLocation>
</comment>
<feature type="transmembrane region" description="Helical" evidence="6">
    <location>
        <begin position="177"/>
        <end position="196"/>
    </location>
</feature>
<keyword evidence="2" id="KW-1003">Cell membrane</keyword>
<evidence type="ECO:0000256" key="2">
    <source>
        <dbReference type="ARBA" id="ARBA00022475"/>
    </source>
</evidence>
<evidence type="ECO:0000313" key="8">
    <source>
        <dbReference type="Proteomes" id="UP000494135"/>
    </source>
</evidence>
<gene>
    <name evidence="7" type="ORF">LMG29660_05323</name>
</gene>
<dbReference type="EMBL" id="CADIKG010000017">
    <property type="protein sequence ID" value="CAB3765684.1"/>
    <property type="molecule type" value="Genomic_DNA"/>
</dbReference>
<keyword evidence="3 6" id="KW-0812">Transmembrane</keyword>
<dbReference type="GO" id="GO:0015171">
    <property type="term" value="F:amino acid transmembrane transporter activity"/>
    <property type="evidence" value="ECO:0007669"/>
    <property type="project" value="TreeGrafter"/>
</dbReference>
<feature type="transmembrane region" description="Helical" evidence="6">
    <location>
        <begin position="142"/>
        <end position="165"/>
    </location>
</feature>
<evidence type="ECO:0000256" key="4">
    <source>
        <dbReference type="ARBA" id="ARBA00022989"/>
    </source>
</evidence>
<evidence type="ECO:0000256" key="1">
    <source>
        <dbReference type="ARBA" id="ARBA00004651"/>
    </source>
</evidence>
<feature type="transmembrane region" description="Helical" evidence="6">
    <location>
        <begin position="31"/>
        <end position="53"/>
    </location>
</feature>
<feature type="transmembrane region" description="Helical" evidence="6">
    <location>
        <begin position="93"/>
        <end position="111"/>
    </location>
</feature>
<reference evidence="7 8" key="1">
    <citation type="submission" date="2020-04" db="EMBL/GenBank/DDBJ databases">
        <authorList>
            <person name="De Canck E."/>
        </authorList>
    </citation>
    <scope>NUCLEOTIDE SEQUENCE [LARGE SCALE GENOMIC DNA]</scope>
    <source>
        <strain evidence="7 8">LMG 29660</strain>
    </source>
</reference>
<accession>A0A6J5EIV3</accession>
<feature type="transmembrane region" description="Helical" evidence="6">
    <location>
        <begin position="60"/>
        <end position="87"/>
    </location>
</feature>
<protein>
    <recommendedName>
        <fullName evidence="9">Lysine transporter LysE</fullName>
    </recommendedName>
</protein>
<dbReference type="Pfam" id="PF01810">
    <property type="entry name" value="LysE"/>
    <property type="match status" value="1"/>
</dbReference>
<dbReference type="Proteomes" id="UP000494135">
    <property type="component" value="Unassembled WGS sequence"/>
</dbReference>
<dbReference type="GO" id="GO:0005886">
    <property type="term" value="C:plasma membrane"/>
    <property type="evidence" value="ECO:0007669"/>
    <property type="project" value="UniProtKB-SubCell"/>
</dbReference>
<sequence>MRPAPAGPWRAIATRPTKMTFPPASMLSDGFFLSLSLCLDIGLVNVAMLSLTLSHGFRPGFWLGIGSCVGDLVYAALALAGMAVLLQFEPVRWIVWIGGGAVLLFLTWKMAREALAPAKAPGNDAEDTPQPRASARRSFLRGMLLAMSSPSAILWFAAVGGALIAKAGATTPVTASVFLSGFFLGGLAWTLFMCTLASQGRKRAGAGLMRACHVASAMLFAYFSYSVIVGGYRDLIVHAV</sequence>
<proteinExistence type="predicted"/>
<evidence type="ECO:0000313" key="7">
    <source>
        <dbReference type="EMBL" id="CAB3765684.1"/>
    </source>
</evidence>
<keyword evidence="4 6" id="KW-1133">Transmembrane helix</keyword>
<evidence type="ECO:0000256" key="6">
    <source>
        <dbReference type="SAM" id="Phobius"/>
    </source>
</evidence>
<dbReference type="InterPro" id="IPR001123">
    <property type="entry name" value="LeuE-type"/>
</dbReference>
<evidence type="ECO:0008006" key="9">
    <source>
        <dbReference type="Google" id="ProtNLM"/>
    </source>
</evidence>
<evidence type="ECO:0000256" key="3">
    <source>
        <dbReference type="ARBA" id="ARBA00022692"/>
    </source>
</evidence>
<dbReference type="PANTHER" id="PTHR30086:SF20">
    <property type="entry name" value="ARGININE EXPORTER PROTEIN ARGO-RELATED"/>
    <property type="match status" value="1"/>
</dbReference>
<evidence type="ECO:0000256" key="5">
    <source>
        <dbReference type="ARBA" id="ARBA00023136"/>
    </source>
</evidence>
<dbReference type="PANTHER" id="PTHR30086">
    <property type="entry name" value="ARGININE EXPORTER PROTEIN ARGO"/>
    <property type="match status" value="1"/>
</dbReference>
<feature type="transmembrane region" description="Helical" evidence="6">
    <location>
        <begin position="208"/>
        <end position="228"/>
    </location>
</feature>
<organism evidence="7 8">
    <name type="scientific">Burkholderia puraquae</name>
    <dbReference type="NCBI Taxonomy" id="1904757"/>
    <lineage>
        <taxon>Bacteria</taxon>
        <taxon>Pseudomonadati</taxon>
        <taxon>Pseudomonadota</taxon>
        <taxon>Betaproteobacteria</taxon>
        <taxon>Burkholderiales</taxon>
        <taxon>Burkholderiaceae</taxon>
        <taxon>Burkholderia</taxon>
        <taxon>Burkholderia cepacia complex</taxon>
    </lineage>
</organism>